<dbReference type="HOGENOM" id="CLU_007383_6_5_5"/>
<protein>
    <submittedName>
        <fullName evidence="3">Putative oxidoreductase protein</fullName>
    </submittedName>
</protein>
<dbReference type="AlphaFoldDB" id="X5MHH9"/>
<dbReference type="Proteomes" id="UP000032160">
    <property type="component" value="Chromosome I"/>
</dbReference>
<dbReference type="Pfam" id="PF13781">
    <property type="entry name" value="DoxX_3"/>
    <property type="match status" value="1"/>
</dbReference>
<dbReference type="PANTHER" id="PTHR12126">
    <property type="entry name" value="NADH-UBIQUINONE OXIDOREDUCTASE 39 KDA SUBUNIT-RELATED"/>
    <property type="match status" value="1"/>
</dbReference>
<dbReference type="InterPro" id="IPR051207">
    <property type="entry name" value="ComplexI_NDUFA9_subunit"/>
</dbReference>
<feature type="transmembrane region" description="Helical" evidence="1">
    <location>
        <begin position="358"/>
        <end position="379"/>
    </location>
</feature>
<sequence>MKVGLIGAHGFIGSHVARRLIRAGHEVTGFGRDLDLGRRLVPAVEWRPCDLNTDTDAHIWAERLDGCDMLVNCAGVLQKTSRDDPAAIHGAATCALFDGALKAGVQRIIHISALGADDDVDTDYSRSKRVADTYLAGLDADWIILKPSLVVARECYGGTAMVRLLAGLPGVVAIPEQANIVFQPVAMDDLTNGILRLTDANAPSRLTLAVTGPVVQDLTEIVQTIRAWLGFGPARIVAVPGWAMRPVILAADLLGYLGVETALRSTSFKQTEKPNTADHVPFEEATGLKMQPIGTALADDPASRADRRDARLAAPLIALRVLLAVFWVATGIVTLAGISHAAQADAALALTALVGGTGTLGAIIATSCLDILLGIWLITARDLWRPCVAQILLSLGYIGGLTLLAPEMWADPLGPLLKVVPIIGATIVLAASGARR</sequence>
<evidence type="ECO:0000256" key="1">
    <source>
        <dbReference type="SAM" id="Phobius"/>
    </source>
</evidence>
<keyword evidence="1" id="KW-0812">Transmembrane</keyword>
<organism evidence="3 4">
    <name type="scientific">Candidatus Phaeomarinibacter ectocarpi</name>
    <dbReference type="NCBI Taxonomy" id="1458461"/>
    <lineage>
        <taxon>Bacteria</taxon>
        <taxon>Pseudomonadati</taxon>
        <taxon>Pseudomonadota</taxon>
        <taxon>Alphaproteobacteria</taxon>
        <taxon>Hyphomicrobiales</taxon>
        <taxon>Parvibaculaceae</taxon>
        <taxon>Candidatus Phaeomarinibacter</taxon>
    </lineage>
</organism>
<dbReference type="KEGG" id="pect:BN1012_Phect2982"/>
<dbReference type="InterPro" id="IPR016040">
    <property type="entry name" value="NAD(P)-bd_dom"/>
</dbReference>
<dbReference type="OrthoDB" id="5377001at2"/>
<dbReference type="Gene3D" id="3.40.50.720">
    <property type="entry name" value="NAD(P)-binding Rossmann-like Domain"/>
    <property type="match status" value="1"/>
</dbReference>
<feature type="transmembrane region" description="Helical" evidence="1">
    <location>
        <begin position="317"/>
        <end position="338"/>
    </location>
</feature>
<evidence type="ECO:0000313" key="4">
    <source>
        <dbReference type="Proteomes" id="UP000032160"/>
    </source>
</evidence>
<feature type="domain" description="NAD(P)-binding" evidence="2">
    <location>
        <begin position="7"/>
        <end position="149"/>
    </location>
</feature>
<evidence type="ECO:0000259" key="2">
    <source>
        <dbReference type="Pfam" id="PF13460"/>
    </source>
</evidence>
<dbReference type="GO" id="GO:0044877">
    <property type="term" value="F:protein-containing complex binding"/>
    <property type="evidence" value="ECO:0007669"/>
    <property type="project" value="TreeGrafter"/>
</dbReference>
<dbReference type="EMBL" id="HG966617">
    <property type="protein sequence ID" value="CDO61194.1"/>
    <property type="molecule type" value="Genomic_DNA"/>
</dbReference>
<dbReference type="InterPro" id="IPR025695">
    <property type="entry name" value="DoxX-like"/>
</dbReference>
<dbReference type="PANTHER" id="PTHR12126:SF11">
    <property type="entry name" value="NADH DEHYDROGENASE [UBIQUINONE] 1 ALPHA SUBCOMPLEX SUBUNIT 9, MITOCHONDRIAL"/>
    <property type="match status" value="1"/>
</dbReference>
<dbReference type="STRING" id="1458461.BN1012_Phect2982"/>
<evidence type="ECO:0000313" key="3">
    <source>
        <dbReference type="EMBL" id="CDO61194.1"/>
    </source>
</evidence>
<proteinExistence type="predicted"/>
<accession>X5MHH9</accession>
<dbReference type="Pfam" id="PF13460">
    <property type="entry name" value="NAD_binding_10"/>
    <property type="match status" value="1"/>
</dbReference>
<dbReference type="SUPFAM" id="SSF51735">
    <property type="entry name" value="NAD(P)-binding Rossmann-fold domains"/>
    <property type="match status" value="1"/>
</dbReference>
<feature type="transmembrane region" description="Helical" evidence="1">
    <location>
        <begin position="416"/>
        <end position="434"/>
    </location>
</feature>
<gene>
    <name evidence="3" type="ORF">BN1012_Phect2982</name>
</gene>
<keyword evidence="4" id="KW-1185">Reference proteome</keyword>
<dbReference type="RefSeq" id="WP_043949060.1">
    <property type="nucleotide sequence ID" value="NZ_HG966617.1"/>
</dbReference>
<keyword evidence="1" id="KW-1133">Transmembrane helix</keyword>
<dbReference type="InterPro" id="IPR036291">
    <property type="entry name" value="NAD(P)-bd_dom_sf"/>
</dbReference>
<reference evidence="3 4" key="1">
    <citation type="journal article" date="2014" name="Front. Genet.">
        <title>Genome and metabolic network of "Candidatus Phaeomarinobacter ectocarpi" Ec32, a new candidate genus of Alphaproteobacteria frequently associated with brown algae.</title>
        <authorList>
            <person name="Dittami S.M."/>
            <person name="Barbeyron T."/>
            <person name="Boyen C."/>
            <person name="Cambefort J."/>
            <person name="Collet G."/>
            <person name="Delage L."/>
            <person name="Gobet A."/>
            <person name="Groisillier A."/>
            <person name="Leblanc C."/>
            <person name="Michel G."/>
            <person name="Scornet D."/>
            <person name="Siegel A."/>
            <person name="Tapia J.E."/>
            <person name="Tonon T."/>
        </authorList>
    </citation>
    <scope>NUCLEOTIDE SEQUENCE [LARGE SCALE GENOMIC DNA]</scope>
    <source>
        <strain evidence="3 4">Ec32</strain>
    </source>
</reference>
<feature type="transmembrane region" description="Helical" evidence="1">
    <location>
        <begin position="391"/>
        <end position="410"/>
    </location>
</feature>
<keyword evidence="1" id="KW-0472">Membrane</keyword>
<name>X5MHH9_9HYPH</name>